<sequence>MSSLAVVVWSAGSQLFALEASRIRALQPYSPDPAPLHLHQLLPGLVIEPALFCLGCQTADDQLCWLAIGSEPQHVQLSTDSIQPLPAALQHARQHPALRALAWYQNRPLTVLDGTLLS</sequence>
<reference evidence="1 2" key="1">
    <citation type="submission" date="2019-03" db="EMBL/GenBank/DDBJ databases">
        <title>Genomic Encyclopedia of Type Strains, Phase IV (KMG-IV): sequencing the most valuable type-strain genomes for metagenomic binning, comparative biology and taxonomic classification.</title>
        <authorList>
            <person name="Goeker M."/>
        </authorList>
    </citation>
    <scope>NUCLEOTIDE SEQUENCE [LARGE SCALE GENOMIC DNA]</scope>
    <source>
        <strain evidence="1 2">DSM 28679</strain>
    </source>
</reference>
<gene>
    <name evidence="1" type="ORF">DFQ45_105112</name>
</gene>
<evidence type="ECO:0000313" key="2">
    <source>
        <dbReference type="Proteomes" id="UP000294575"/>
    </source>
</evidence>
<dbReference type="EMBL" id="SNYK01000005">
    <property type="protein sequence ID" value="TDQ38201.1"/>
    <property type="molecule type" value="Genomic_DNA"/>
</dbReference>
<accession>A0A4R6TXE3</accession>
<comment type="caution">
    <text evidence="1">The sequence shown here is derived from an EMBL/GenBank/DDBJ whole genome shotgun (WGS) entry which is preliminary data.</text>
</comment>
<name>A0A4R6TXE3_9GAMM</name>
<organism evidence="1 2">
    <name type="scientific">Thiopseudomonas denitrificans</name>
    <dbReference type="NCBI Taxonomy" id="1501432"/>
    <lineage>
        <taxon>Bacteria</taxon>
        <taxon>Pseudomonadati</taxon>
        <taxon>Pseudomonadota</taxon>
        <taxon>Gammaproteobacteria</taxon>
        <taxon>Pseudomonadales</taxon>
        <taxon>Pseudomonadaceae</taxon>
        <taxon>Thiopseudomonas</taxon>
    </lineage>
</organism>
<dbReference type="Proteomes" id="UP000294575">
    <property type="component" value="Unassembled WGS sequence"/>
</dbReference>
<evidence type="ECO:0008006" key="3">
    <source>
        <dbReference type="Google" id="ProtNLM"/>
    </source>
</evidence>
<evidence type="ECO:0000313" key="1">
    <source>
        <dbReference type="EMBL" id="TDQ38201.1"/>
    </source>
</evidence>
<proteinExistence type="predicted"/>
<protein>
    <recommendedName>
        <fullName evidence="3">Chemotaxis signal transduction protein</fullName>
    </recommendedName>
</protein>
<keyword evidence="2" id="KW-1185">Reference proteome</keyword>
<dbReference type="AlphaFoldDB" id="A0A4R6TXE3"/>
<dbReference type="RefSeq" id="WP_101497208.1">
    <property type="nucleotide sequence ID" value="NZ_LNJZ01000008.1"/>
</dbReference>